<evidence type="ECO:0000313" key="5">
    <source>
        <dbReference type="Proteomes" id="UP001500220"/>
    </source>
</evidence>
<proteinExistence type="predicted"/>
<dbReference type="InterPro" id="IPR036318">
    <property type="entry name" value="FAD-bd_PCMH-like_sf"/>
</dbReference>
<reference evidence="2 5" key="2">
    <citation type="journal article" date="2019" name="Int. J. Syst. Evol. Microbiol.">
        <title>The Global Catalogue of Microorganisms (GCM) 10K type strain sequencing project: providing services to taxonomists for standard genome sequencing and annotation.</title>
        <authorList>
            <consortium name="The Broad Institute Genomics Platform"/>
            <consortium name="The Broad Institute Genome Sequencing Center for Infectious Disease"/>
            <person name="Wu L."/>
            <person name="Ma J."/>
        </authorList>
    </citation>
    <scope>NUCLEOTIDE SEQUENCE [LARGE SCALE GENOMIC DNA]</scope>
    <source>
        <strain evidence="2 5">JCM 10664</strain>
    </source>
</reference>
<evidence type="ECO:0000313" key="3">
    <source>
        <dbReference type="EMBL" id="GGI99502.1"/>
    </source>
</evidence>
<dbReference type="RefSeq" id="WP_229680353.1">
    <property type="nucleotide sequence ID" value="NZ_BAAAHC010000012.1"/>
</dbReference>
<evidence type="ECO:0000256" key="1">
    <source>
        <dbReference type="ARBA" id="ARBA00023002"/>
    </source>
</evidence>
<dbReference type="GO" id="GO:0016491">
    <property type="term" value="F:oxidoreductase activity"/>
    <property type="evidence" value="ECO:0007669"/>
    <property type="project" value="UniProtKB-KW"/>
</dbReference>
<reference evidence="2" key="4">
    <citation type="submission" date="2023-12" db="EMBL/GenBank/DDBJ databases">
        <authorList>
            <person name="Sun Q."/>
            <person name="Inoue M."/>
        </authorList>
    </citation>
    <scope>NUCLEOTIDE SEQUENCE</scope>
    <source>
        <strain evidence="2">JCM 10664</strain>
    </source>
</reference>
<dbReference type="Proteomes" id="UP000597989">
    <property type="component" value="Unassembled WGS sequence"/>
</dbReference>
<dbReference type="GO" id="GO:0050660">
    <property type="term" value="F:flavin adenine dinucleotide binding"/>
    <property type="evidence" value="ECO:0007669"/>
    <property type="project" value="InterPro"/>
</dbReference>
<name>A0A917NGS6_9PSEU</name>
<evidence type="ECO:0000313" key="4">
    <source>
        <dbReference type="Proteomes" id="UP000597989"/>
    </source>
</evidence>
<accession>A0A917NGS6</accession>
<dbReference type="InterPro" id="IPR016167">
    <property type="entry name" value="FAD-bd_PCMH_sub1"/>
</dbReference>
<dbReference type="EMBL" id="BMMT01000016">
    <property type="protein sequence ID" value="GGI99502.1"/>
    <property type="molecule type" value="Genomic_DNA"/>
</dbReference>
<dbReference type="EMBL" id="BAAAHC010000012">
    <property type="protein sequence ID" value="GAA0527984.1"/>
    <property type="molecule type" value="Genomic_DNA"/>
</dbReference>
<reference evidence="3" key="3">
    <citation type="submission" date="2020-09" db="EMBL/GenBank/DDBJ databases">
        <authorList>
            <person name="Sun Q."/>
            <person name="Zhou Y."/>
        </authorList>
    </citation>
    <scope>NUCLEOTIDE SEQUENCE</scope>
    <source>
        <strain evidence="3">CGMCC 4.7206</strain>
    </source>
</reference>
<organism evidence="3 4">
    <name type="scientific">Saccharopolyspora thermophila</name>
    <dbReference type="NCBI Taxonomy" id="89367"/>
    <lineage>
        <taxon>Bacteria</taxon>
        <taxon>Bacillati</taxon>
        <taxon>Actinomycetota</taxon>
        <taxon>Actinomycetes</taxon>
        <taxon>Pseudonocardiales</taxon>
        <taxon>Pseudonocardiaceae</taxon>
        <taxon>Saccharopolyspora</taxon>
    </lineage>
</organism>
<protein>
    <submittedName>
        <fullName evidence="3">Uncharacterized protein</fullName>
    </submittedName>
</protein>
<reference evidence="3 4" key="1">
    <citation type="journal article" date="2014" name="Int. J. Syst. Evol. Microbiol.">
        <title>Complete genome sequence of Corynebacterium casei LMG S-19264T (=DSM 44701T), isolated from a smear-ripened cheese.</title>
        <authorList>
            <consortium name="US DOE Joint Genome Institute (JGI-PGF)"/>
            <person name="Walter F."/>
            <person name="Albersmeier A."/>
            <person name="Kalinowski J."/>
            <person name="Ruckert C."/>
        </authorList>
    </citation>
    <scope>NUCLEOTIDE SEQUENCE [LARGE SCALE GENOMIC DNA]</scope>
    <source>
        <strain evidence="3 4">CGMCC 4.7206</strain>
    </source>
</reference>
<dbReference type="Gene3D" id="3.30.43.10">
    <property type="entry name" value="Uridine Diphospho-n-acetylenolpyruvylglucosamine Reductase, domain 2"/>
    <property type="match status" value="1"/>
</dbReference>
<keyword evidence="5" id="KW-1185">Reference proteome</keyword>
<dbReference type="Proteomes" id="UP001500220">
    <property type="component" value="Unassembled WGS sequence"/>
</dbReference>
<dbReference type="AlphaFoldDB" id="A0A917NGS6"/>
<gene>
    <name evidence="2" type="ORF">GCM10009545_32910</name>
    <name evidence="3" type="ORF">GCM10011581_40850</name>
</gene>
<keyword evidence="1" id="KW-0560">Oxidoreductase</keyword>
<dbReference type="SUPFAM" id="SSF56176">
    <property type="entry name" value="FAD-binding/transporter-associated domain-like"/>
    <property type="match status" value="1"/>
</dbReference>
<sequence length="102" mass="10992">MAFPASAARAEGEQNAVRSLRAAFRGDLVGPADPGYDRLRRVWNGCIDRRPALIARCAGVADVIDSVRFARRHGLTRRCAAAGTAFPGCRCVTAGWSSTCRR</sequence>
<comment type="caution">
    <text evidence="3">The sequence shown here is derived from an EMBL/GenBank/DDBJ whole genome shotgun (WGS) entry which is preliminary data.</text>
</comment>
<evidence type="ECO:0000313" key="2">
    <source>
        <dbReference type="EMBL" id="GAA0527984.1"/>
    </source>
</evidence>